<comment type="caution">
    <text evidence="1">The sequence shown here is derived from an EMBL/GenBank/DDBJ whole genome shotgun (WGS) entry which is preliminary data.</text>
</comment>
<sequence>MTGVGSGGGGGGSSGGGGDGGGCGATAAAAPAQTLRYAILSLDVGSTAHRLPGMAFPSTAAVLPTRPIGALADGVAAAAAAAVARPDPPRVLVVGGGAAGVELAFGLHARLAAAAAAAAPETCGWAAPAVTLVTSAAEGALPPALHGAAAHAAVAAALAARGIGVLPGHTAVSVDERRQVLVVEAAAGASATTTTTAAAGPAPLPSGGGHPHPPLPFDLLVTATGAAAHAWLAAATDLPVDDRGFVAVGPTLQVPGAAAGGRVFAAGDCAGVDLGGGGGGDDDGGGGGSGGGGGGWRGGVPKAGVFAVRQGPVLAANIVALAAADAAGALPPPPPPPMPPPQPAVVSMADAASASAAAAASDADADAEADARWRAAALPPLMRFKPQRNYLALISTGDGRAIGTKWGLAFEGRWVWRLKDAIDRQWMRRFALPPPPPPQTPPGGGGAGGGGKRGAQKNGPPLGGGGGAHRGTPTSGYGVSGVGGGGGTGGGGGPSADGAATAAVTVPVAAPVGDEAAALDGRLRYRHTPAEGAAELLGRDGDAAAFADALAVLHRMEAEAAWRDALLAVAARPEWRDRPERGA</sequence>
<evidence type="ECO:0000313" key="2">
    <source>
        <dbReference type="Proteomes" id="UP000798662"/>
    </source>
</evidence>
<dbReference type="Proteomes" id="UP000798662">
    <property type="component" value="Chromosome 3"/>
</dbReference>
<dbReference type="EMBL" id="CM020620">
    <property type="protein sequence ID" value="KAK1869639.1"/>
    <property type="molecule type" value="Genomic_DNA"/>
</dbReference>
<name>A0ACC3CHJ0_PYRYE</name>
<accession>A0ACC3CHJ0</accession>
<reference evidence="1" key="1">
    <citation type="submission" date="2019-11" db="EMBL/GenBank/DDBJ databases">
        <title>Nori genome reveals adaptations in red seaweeds to the harsh intertidal environment.</title>
        <authorList>
            <person name="Wang D."/>
            <person name="Mao Y."/>
        </authorList>
    </citation>
    <scope>NUCLEOTIDE SEQUENCE</scope>
    <source>
        <tissue evidence="1">Gametophyte</tissue>
    </source>
</reference>
<protein>
    <submittedName>
        <fullName evidence="1">Uncharacterized protein</fullName>
    </submittedName>
</protein>
<gene>
    <name evidence="1" type="ORF">I4F81_012109</name>
</gene>
<organism evidence="1 2">
    <name type="scientific">Pyropia yezoensis</name>
    <name type="common">Susabi-nori</name>
    <name type="synonym">Porphyra yezoensis</name>
    <dbReference type="NCBI Taxonomy" id="2788"/>
    <lineage>
        <taxon>Eukaryota</taxon>
        <taxon>Rhodophyta</taxon>
        <taxon>Bangiophyceae</taxon>
        <taxon>Bangiales</taxon>
        <taxon>Bangiaceae</taxon>
        <taxon>Pyropia</taxon>
    </lineage>
</organism>
<keyword evidence="2" id="KW-1185">Reference proteome</keyword>
<proteinExistence type="predicted"/>
<evidence type="ECO:0000313" key="1">
    <source>
        <dbReference type="EMBL" id="KAK1869639.1"/>
    </source>
</evidence>